<dbReference type="PROSITE" id="PS50885">
    <property type="entry name" value="HAMP"/>
    <property type="match status" value="1"/>
</dbReference>
<dbReference type="InterPro" id="IPR003660">
    <property type="entry name" value="HAMP_dom"/>
</dbReference>
<dbReference type="PANTHER" id="PTHR44757:SF4">
    <property type="entry name" value="DIGUANYLATE CYCLASE DGCE-RELATED"/>
    <property type="match status" value="1"/>
</dbReference>
<dbReference type="InterPro" id="IPR001633">
    <property type="entry name" value="EAL_dom"/>
</dbReference>
<feature type="domain" description="EAL" evidence="4">
    <location>
        <begin position="693"/>
        <end position="939"/>
    </location>
</feature>
<keyword evidence="1" id="KW-0812">Transmembrane</keyword>
<dbReference type="InterPro" id="IPR035919">
    <property type="entry name" value="EAL_sf"/>
</dbReference>
<dbReference type="InterPro" id="IPR000700">
    <property type="entry name" value="PAS-assoc_C"/>
</dbReference>
<dbReference type="SUPFAM" id="SSF141868">
    <property type="entry name" value="EAL domain-like"/>
    <property type="match status" value="1"/>
</dbReference>
<feature type="domain" description="PAS" evidence="2">
    <location>
        <begin position="239"/>
        <end position="311"/>
    </location>
</feature>
<dbReference type="SMART" id="SM00086">
    <property type="entry name" value="PAC"/>
    <property type="match status" value="1"/>
</dbReference>
<sequence>MKSNLLFSSLRARLIAASVLVQSLLLVVLLFNTSRIWSEMVQHVTEVRVQELSRLLSAAFTTPLASGDLAKASDLLDGIRSTEGIDYLILLDPKQQIIAARGWDVAQALPPLTSLQVVADTDPVLIHAATRIEQGGEALGELRFGLSNSIMFEAAKRLIWQSALGLGTGLLVTIVLMSVLGVWLTRHLYRIISAAETASQGHFEAMAEPTGYDEVSQITRRFNEMARVIRDRVLALSQSEAKFHAIADHTYSAELWLDPEGKLIWVNASVERITGYSVNECQLLSDFPLTLATPEERSRFESALKQALAERAVQQDYEFRAVRRDGSLFWASASWMPLIDAQGQYLGLRASLRDNSDMKDDRLALRKAVVELRQIQSLGQSYLQRAESERARMLALLAAMRFGVLFLDNDNRVVFFNPAFCELWGISSADLSSHRPIGQVLQQADNRPAIGDILSIYLEELSLMEDRVEFGEVTMNDGRIVTQNCYRVLDPKGNTNGRMWVYEDVTQQRALAEHMVNLAERDALTGLYNRHRFQQELERMVSEADRRQQSMALVFFDLDEFKHVNDSFGHAVGDELLKAIAREIGKQVRRHEVLSRLGGDEFAVLLPECGEFEVSKLADRIVSSISQIQFMAGSHQMRPSTSVGVALYPQHAENAEDLVAHADSAMYQAKAAGKGTWRLYRPDADHSRNELSRLSWKERIIDALEHDGFELHFQGIYHCHDKSLAHLEALVRMKDANSPGGVIMPNHFIPHAEKTGKILDLDRWVIAQVIRQLANYPDCPSIAVNVSGRSFDDPDLPKYIHDLLHKHHVCPQRLLVELTETSAVSDMTDAQRFIDALRSTGCVVCLDDFGVGFASFAYLKQLKADVLKIDGLFIRDLQNDRDSQVFVRGMVSIAHDLGKTTIAEFVENEAIFKMLVDFGVDQVQGYWLDKPQRDHPGLR</sequence>
<dbReference type="CDD" id="cd01948">
    <property type="entry name" value="EAL"/>
    <property type="match status" value="1"/>
</dbReference>
<keyword evidence="8" id="KW-1185">Reference proteome</keyword>
<dbReference type="GO" id="GO:0007165">
    <property type="term" value="P:signal transduction"/>
    <property type="evidence" value="ECO:0007669"/>
    <property type="project" value="InterPro"/>
</dbReference>
<dbReference type="PROSITE" id="PS50112">
    <property type="entry name" value="PAS"/>
    <property type="match status" value="2"/>
</dbReference>
<dbReference type="Pfam" id="PF00563">
    <property type="entry name" value="EAL"/>
    <property type="match status" value="1"/>
</dbReference>
<evidence type="ECO:0000259" key="2">
    <source>
        <dbReference type="PROSITE" id="PS50112"/>
    </source>
</evidence>
<evidence type="ECO:0000256" key="1">
    <source>
        <dbReference type="SAM" id="Phobius"/>
    </source>
</evidence>
<dbReference type="SMART" id="SM00052">
    <property type="entry name" value="EAL"/>
    <property type="match status" value="1"/>
</dbReference>
<evidence type="ECO:0000313" key="8">
    <source>
        <dbReference type="Proteomes" id="UP000510822"/>
    </source>
</evidence>
<dbReference type="Gene3D" id="3.30.70.270">
    <property type="match status" value="1"/>
</dbReference>
<dbReference type="Gene3D" id="3.20.20.450">
    <property type="entry name" value="EAL domain"/>
    <property type="match status" value="1"/>
</dbReference>
<dbReference type="RefSeq" id="WP_180305948.1">
    <property type="nucleotide sequence ID" value="NZ_CP058952.1"/>
</dbReference>
<dbReference type="InterPro" id="IPR035965">
    <property type="entry name" value="PAS-like_dom_sf"/>
</dbReference>
<feature type="domain" description="GGDEF" evidence="6">
    <location>
        <begin position="549"/>
        <end position="682"/>
    </location>
</feature>
<dbReference type="CDD" id="cd06225">
    <property type="entry name" value="HAMP"/>
    <property type="match status" value="1"/>
</dbReference>
<keyword evidence="1" id="KW-1133">Transmembrane helix</keyword>
<dbReference type="InterPro" id="IPR052155">
    <property type="entry name" value="Biofilm_reg_signaling"/>
</dbReference>
<evidence type="ECO:0000259" key="3">
    <source>
        <dbReference type="PROSITE" id="PS50113"/>
    </source>
</evidence>
<dbReference type="CDD" id="cd01949">
    <property type="entry name" value="GGDEF"/>
    <property type="match status" value="1"/>
</dbReference>
<dbReference type="GO" id="GO:0003824">
    <property type="term" value="F:catalytic activity"/>
    <property type="evidence" value="ECO:0007669"/>
    <property type="project" value="UniProtKB-ARBA"/>
</dbReference>
<dbReference type="GO" id="GO:0016020">
    <property type="term" value="C:membrane"/>
    <property type="evidence" value="ECO:0007669"/>
    <property type="project" value="InterPro"/>
</dbReference>
<feature type="domain" description="PAC" evidence="3">
    <location>
        <begin position="315"/>
        <end position="367"/>
    </location>
</feature>
<dbReference type="InterPro" id="IPR000014">
    <property type="entry name" value="PAS"/>
</dbReference>
<dbReference type="InterPro" id="IPR029787">
    <property type="entry name" value="Nucleotide_cyclase"/>
</dbReference>
<name>A0A7D5Z416_9NEIS</name>
<dbReference type="NCBIfam" id="TIGR00229">
    <property type="entry name" value="sensory_box"/>
    <property type="match status" value="1"/>
</dbReference>
<dbReference type="Gene3D" id="3.30.450.20">
    <property type="entry name" value="PAS domain"/>
    <property type="match status" value="2"/>
</dbReference>
<gene>
    <name evidence="7" type="ORF">HZU75_09995</name>
</gene>
<dbReference type="CDD" id="cd00130">
    <property type="entry name" value="PAS"/>
    <property type="match status" value="2"/>
</dbReference>
<dbReference type="FunFam" id="3.30.70.270:FF:000001">
    <property type="entry name" value="Diguanylate cyclase domain protein"/>
    <property type="match status" value="1"/>
</dbReference>
<dbReference type="SUPFAM" id="SSF55785">
    <property type="entry name" value="PYP-like sensor domain (PAS domain)"/>
    <property type="match status" value="2"/>
</dbReference>
<evidence type="ECO:0000259" key="4">
    <source>
        <dbReference type="PROSITE" id="PS50883"/>
    </source>
</evidence>
<dbReference type="Pfam" id="PF00990">
    <property type="entry name" value="GGDEF"/>
    <property type="match status" value="1"/>
</dbReference>
<feature type="transmembrane region" description="Helical" evidence="1">
    <location>
        <begin position="158"/>
        <end position="184"/>
    </location>
</feature>
<feature type="domain" description="HAMP" evidence="5">
    <location>
        <begin position="182"/>
        <end position="234"/>
    </location>
</feature>
<dbReference type="PROSITE" id="PS50883">
    <property type="entry name" value="EAL"/>
    <property type="match status" value="1"/>
</dbReference>
<evidence type="ECO:0000259" key="5">
    <source>
        <dbReference type="PROSITE" id="PS50885"/>
    </source>
</evidence>
<dbReference type="PANTHER" id="PTHR44757">
    <property type="entry name" value="DIGUANYLATE CYCLASE DGCP"/>
    <property type="match status" value="1"/>
</dbReference>
<evidence type="ECO:0000259" key="6">
    <source>
        <dbReference type="PROSITE" id="PS50887"/>
    </source>
</evidence>
<dbReference type="KEGG" id="cfon:HZU75_09995"/>
<dbReference type="SMART" id="SM00267">
    <property type="entry name" value="GGDEF"/>
    <property type="match status" value="1"/>
</dbReference>
<proteinExistence type="predicted"/>
<dbReference type="Proteomes" id="UP000510822">
    <property type="component" value="Chromosome"/>
</dbReference>
<dbReference type="NCBIfam" id="TIGR00254">
    <property type="entry name" value="GGDEF"/>
    <property type="match status" value="1"/>
</dbReference>
<evidence type="ECO:0000313" key="7">
    <source>
        <dbReference type="EMBL" id="QLI81841.1"/>
    </source>
</evidence>
<dbReference type="InterPro" id="IPR043128">
    <property type="entry name" value="Rev_trsase/Diguanyl_cyclase"/>
</dbReference>
<dbReference type="EMBL" id="CP058952">
    <property type="protein sequence ID" value="QLI81841.1"/>
    <property type="molecule type" value="Genomic_DNA"/>
</dbReference>
<dbReference type="Pfam" id="PF08447">
    <property type="entry name" value="PAS_3"/>
    <property type="match status" value="1"/>
</dbReference>
<keyword evidence="1" id="KW-0472">Membrane</keyword>
<reference evidence="7 8" key="1">
    <citation type="journal article" date="2016" name="Int. J. Syst. Evol. Microbiol.">
        <title>Chitinibacter fontanus sp. nov., isolated from a spring.</title>
        <authorList>
            <person name="Sheu S.Y."/>
            <person name="Li Y.S."/>
            <person name="Young C.C."/>
            <person name="Chen W.M."/>
        </authorList>
    </citation>
    <scope>NUCLEOTIDE SEQUENCE [LARGE SCALE GENOMIC DNA]</scope>
    <source>
        <strain evidence="7 8">STM-7</strain>
    </source>
</reference>
<protein>
    <submittedName>
        <fullName evidence="7">EAL domain-containing protein</fullName>
    </submittedName>
</protein>
<accession>A0A7D5Z416</accession>
<dbReference type="Pfam" id="PF12860">
    <property type="entry name" value="PAS_7"/>
    <property type="match status" value="1"/>
</dbReference>
<organism evidence="7 8">
    <name type="scientific">Chitinibacter fontanus</name>
    <dbReference type="NCBI Taxonomy" id="1737446"/>
    <lineage>
        <taxon>Bacteria</taxon>
        <taxon>Pseudomonadati</taxon>
        <taxon>Pseudomonadota</taxon>
        <taxon>Betaproteobacteria</taxon>
        <taxon>Neisseriales</taxon>
        <taxon>Chitinibacteraceae</taxon>
        <taxon>Chitinibacter</taxon>
    </lineage>
</organism>
<dbReference type="PROSITE" id="PS50887">
    <property type="entry name" value="GGDEF"/>
    <property type="match status" value="1"/>
</dbReference>
<dbReference type="InterPro" id="IPR013655">
    <property type="entry name" value="PAS_fold_3"/>
</dbReference>
<dbReference type="InterPro" id="IPR000160">
    <property type="entry name" value="GGDEF_dom"/>
</dbReference>
<feature type="domain" description="PAS" evidence="2">
    <location>
        <begin position="389"/>
        <end position="445"/>
    </location>
</feature>
<dbReference type="SUPFAM" id="SSF55073">
    <property type="entry name" value="Nucleotide cyclase"/>
    <property type="match status" value="1"/>
</dbReference>
<dbReference type="AlphaFoldDB" id="A0A7D5Z416"/>
<dbReference type="InterPro" id="IPR001610">
    <property type="entry name" value="PAC"/>
</dbReference>
<dbReference type="SMART" id="SM00091">
    <property type="entry name" value="PAS"/>
    <property type="match status" value="2"/>
</dbReference>
<dbReference type="Gene3D" id="6.10.340.10">
    <property type="match status" value="1"/>
</dbReference>
<feature type="transmembrane region" description="Helical" evidence="1">
    <location>
        <begin position="12"/>
        <end position="31"/>
    </location>
</feature>
<dbReference type="PROSITE" id="PS50113">
    <property type="entry name" value="PAC"/>
    <property type="match status" value="1"/>
</dbReference>